<keyword evidence="6 7" id="KW-0472">Membrane</keyword>
<name>A0ABV6DHE8_9BACL</name>
<evidence type="ECO:0000256" key="2">
    <source>
        <dbReference type="ARBA" id="ARBA00022448"/>
    </source>
</evidence>
<evidence type="ECO:0000256" key="1">
    <source>
        <dbReference type="ARBA" id="ARBA00004651"/>
    </source>
</evidence>
<feature type="transmembrane region" description="Helical" evidence="7">
    <location>
        <begin position="184"/>
        <end position="206"/>
    </location>
</feature>
<dbReference type="RefSeq" id="WP_377469086.1">
    <property type="nucleotide sequence ID" value="NZ_JBHLWN010000025.1"/>
</dbReference>
<evidence type="ECO:0000256" key="4">
    <source>
        <dbReference type="ARBA" id="ARBA00022692"/>
    </source>
</evidence>
<organism evidence="9 10">
    <name type="scientific">Paenibacillus chartarius</name>
    <dbReference type="NCBI Taxonomy" id="747481"/>
    <lineage>
        <taxon>Bacteria</taxon>
        <taxon>Bacillati</taxon>
        <taxon>Bacillota</taxon>
        <taxon>Bacilli</taxon>
        <taxon>Bacillales</taxon>
        <taxon>Paenibacillaceae</taxon>
        <taxon>Paenibacillus</taxon>
    </lineage>
</organism>
<comment type="subcellular location">
    <subcellularLocation>
        <location evidence="1 7">Cell membrane</location>
        <topology evidence="1 7">Multi-pass membrane protein</topology>
    </subcellularLocation>
</comment>
<evidence type="ECO:0000313" key="9">
    <source>
        <dbReference type="EMBL" id="MFC0212027.1"/>
    </source>
</evidence>
<feature type="transmembrane region" description="Helical" evidence="7">
    <location>
        <begin position="111"/>
        <end position="130"/>
    </location>
</feature>
<dbReference type="Proteomes" id="UP001589776">
    <property type="component" value="Unassembled WGS sequence"/>
</dbReference>
<comment type="caution">
    <text evidence="9">The sequence shown here is derived from an EMBL/GenBank/DDBJ whole genome shotgun (WGS) entry which is preliminary data.</text>
</comment>
<dbReference type="CDD" id="cd06261">
    <property type="entry name" value="TM_PBP2"/>
    <property type="match status" value="1"/>
</dbReference>
<feature type="transmembrane region" description="Helical" evidence="7">
    <location>
        <begin position="81"/>
        <end position="99"/>
    </location>
</feature>
<feature type="domain" description="ABC transmembrane type-1" evidence="8">
    <location>
        <begin position="70"/>
        <end position="273"/>
    </location>
</feature>
<dbReference type="SUPFAM" id="SSF161098">
    <property type="entry name" value="MetI-like"/>
    <property type="match status" value="1"/>
</dbReference>
<reference evidence="9 10" key="1">
    <citation type="submission" date="2024-09" db="EMBL/GenBank/DDBJ databases">
        <authorList>
            <person name="Sun Q."/>
            <person name="Mori K."/>
        </authorList>
    </citation>
    <scope>NUCLEOTIDE SEQUENCE [LARGE SCALE GENOMIC DNA]</scope>
    <source>
        <strain evidence="9 10">CCM 7759</strain>
    </source>
</reference>
<dbReference type="InterPro" id="IPR000515">
    <property type="entry name" value="MetI-like"/>
</dbReference>
<keyword evidence="4 7" id="KW-0812">Transmembrane</keyword>
<feature type="transmembrane region" description="Helical" evidence="7">
    <location>
        <begin position="12"/>
        <end position="35"/>
    </location>
</feature>
<evidence type="ECO:0000256" key="3">
    <source>
        <dbReference type="ARBA" id="ARBA00022475"/>
    </source>
</evidence>
<evidence type="ECO:0000256" key="5">
    <source>
        <dbReference type="ARBA" id="ARBA00022989"/>
    </source>
</evidence>
<evidence type="ECO:0000256" key="7">
    <source>
        <dbReference type="RuleBase" id="RU363032"/>
    </source>
</evidence>
<accession>A0ABV6DHE8</accession>
<comment type="similarity">
    <text evidence="7">Belongs to the binding-protein-dependent transport system permease family.</text>
</comment>
<sequence>MYHKSVGYRWFYACNIALTGLCALLCVLPLLHILAVSFSGKAAAGANLVTFWPVDFNVEAYAKTLGNDNFVQALFISVKRSIIGTALGMAVTILTAYPLSKEEAVFKGRSIYTWYLIVTMLFSGGLVPTYVVMSRLGLINSFWALILPGLVAVFHIVLLLNFFRGVPKELEEAAYMDGASHLRTLTDVFLPVSLPALATLVLFQLVTHWNAWFDGMIYLTKPTQWPLSTLLQSIIVQVDFTKLSNPQEFANISDRTVKASQIFIGSLPILLVYPFLQKYFVKGLVLGAVKE</sequence>
<dbReference type="Pfam" id="PF00528">
    <property type="entry name" value="BPD_transp_1"/>
    <property type="match status" value="1"/>
</dbReference>
<protein>
    <submittedName>
        <fullName evidence="9">Carbohydrate ABC transporter permease</fullName>
    </submittedName>
</protein>
<evidence type="ECO:0000256" key="6">
    <source>
        <dbReference type="ARBA" id="ARBA00023136"/>
    </source>
</evidence>
<keyword evidence="10" id="KW-1185">Reference proteome</keyword>
<feature type="transmembrane region" description="Helical" evidence="7">
    <location>
        <begin position="259"/>
        <end position="276"/>
    </location>
</feature>
<dbReference type="Gene3D" id="1.10.3720.10">
    <property type="entry name" value="MetI-like"/>
    <property type="match status" value="1"/>
</dbReference>
<dbReference type="InterPro" id="IPR035906">
    <property type="entry name" value="MetI-like_sf"/>
</dbReference>
<dbReference type="EMBL" id="JBHLWN010000025">
    <property type="protein sequence ID" value="MFC0212027.1"/>
    <property type="molecule type" value="Genomic_DNA"/>
</dbReference>
<dbReference type="PANTHER" id="PTHR43744">
    <property type="entry name" value="ABC TRANSPORTER PERMEASE PROTEIN MG189-RELATED-RELATED"/>
    <property type="match status" value="1"/>
</dbReference>
<dbReference type="PANTHER" id="PTHR43744:SF9">
    <property type="entry name" value="POLYGALACTURONAN_RHAMNOGALACTURONAN TRANSPORT SYSTEM PERMEASE PROTEIN YTCP"/>
    <property type="match status" value="1"/>
</dbReference>
<evidence type="ECO:0000313" key="10">
    <source>
        <dbReference type="Proteomes" id="UP001589776"/>
    </source>
</evidence>
<keyword evidence="3" id="KW-1003">Cell membrane</keyword>
<proteinExistence type="inferred from homology"/>
<keyword evidence="5 7" id="KW-1133">Transmembrane helix</keyword>
<gene>
    <name evidence="9" type="ORF">ACFFK0_06095</name>
</gene>
<evidence type="ECO:0000259" key="8">
    <source>
        <dbReference type="PROSITE" id="PS50928"/>
    </source>
</evidence>
<feature type="transmembrane region" description="Helical" evidence="7">
    <location>
        <begin position="142"/>
        <end position="163"/>
    </location>
</feature>
<dbReference type="PROSITE" id="PS50928">
    <property type="entry name" value="ABC_TM1"/>
    <property type="match status" value="1"/>
</dbReference>
<keyword evidence="2 7" id="KW-0813">Transport</keyword>